<keyword evidence="2" id="KW-1185">Reference proteome</keyword>
<dbReference type="PANTHER" id="PTHR39450:SF1">
    <property type="entry name" value="DUF1667 DOMAIN-CONTAINING PROTEIN"/>
    <property type="match status" value="1"/>
</dbReference>
<dbReference type="STRING" id="1529.SAMN04487885_104143"/>
<sequence length="121" mass="13457">MKELTCIVCPNGCHLKIDFTEKGMSVSGNKCKRGIEFAKTEFTHPMRTICSTVKTIFKDAPVLPVRVSAEIPKDKIFDVMKEINKVVIEERVLRGDIIIHDVLGLNVDVIATSSLLGEIDN</sequence>
<dbReference type="InterPro" id="IPR012460">
    <property type="entry name" value="DUF1667"/>
</dbReference>
<evidence type="ECO:0000313" key="1">
    <source>
        <dbReference type="EMBL" id="SFF62039.1"/>
    </source>
</evidence>
<dbReference type="InterPro" id="IPR036593">
    <property type="entry name" value="CPE0013-like_sf"/>
</dbReference>
<gene>
    <name evidence="1" type="ORF">SAMN04487885_104143</name>
</gene>
<dbReference type="SUPFAM" id="SSF160148">
    <property type="entry name" value="CPE0013-like"/>
    <property type="match status" value="1"/>
</dbReference>
<dbReference type="EMBL" id="FOOE01000004">
    <property type="protein sequence ID" value="SFF62039.1"/>
    <property type="molecule type" value="Genomic_DNA"/>
</dbReference>
<proteinExistence type="predicted"/>
<dbReference type="GeneID" id="90543831"/>
<name>A0A1I2K6T1_9CLOT</name>
<dbReference type="Pfam" id="PF07892">
    <property type="entry name" value="DUF1667"/>
    <property type="match status" value="1"/>
</dbReference>
<dbReference type="Gene3D" id="3.10.530.10">
    <property type="entry name" value="CPE0013-like"/>
    <property type="match status" value="1"/>
</dbReference>
<dbReference type="AlphaFoldDB" id="A0A1I2K6T1"/>
<dbReference type="Proteomes" id="UP000182135">
    <property type="component" value="Unassembled WGS sequence"/>
</dbReference>
<dbReference type="eggNOG" id="COG3862">
    <property type="taxonomic scope" value="Bacteria"/>
</dbReference>
<protein>
    <submittedName>
        <fullName evidence="1">CxxC motif-containing protein</fullName>
    </submittedName>
</protein>
<reference evidence="1 2" key="1">
    <citation type="submission" date="2016-10" db="EMBL/GenBank/DDBJ databases">
        <authorList>
            <person name="de Groot N.N."/>
        </authorList>
    </citation>
    <scope>NUCLEOTIDE SEQUENCE [LARGE SCALE GENOMIC DNA]</scope>
    <source>
        <strain evidence="1 2">NLAE-zl-G419</strain>
    </source>
</reference>
<accession>A0A1I2K6T1</accession>
<dbReference type="PANTHER" id="PTHR39450">
    <property type="entry name" value="MOLYBDOPTERIN OXIDOREDUCTASE, 4FE-4S CLUSTER-BINDING SUBUNIT"/>
    <property type="match status" value="1"/>
</dbReference>
<evidence type="ECO:0000313" key="2">
    <source>
        <dbReference type="Proteomes" id="UP000182135"/>
    </source>
</evidence>
<organism evidence="1 2">
    <name type="scientific">Clostridium cadaveris</name>
    <dbReference type="NCBI Taxonomy" id="1529"/>
    <lineage>
        <taxon>Bacteria</taxon>
        <taxon>Bacillati</taxon>
        <taxon>Bacillota</taxon>
        <taxon>Clostridia</taxon>
        <taxon>Eubacteriales</taxon>
        <taxon>Clostridiaceae</taxon>
        <taxon>Clostridium</taxon>
    </lineage>
</organism>
<dbReference type="RefSeq" id="WP_027637430.1">
    <property type="nucleotide sequence ID" value="NZ_CABMJC010000009.1"/>
</dbReference>